<dbReference type="NCBIfam" id="NF038099">
    <property type="entry name" value="AsSugarArsM"/>
    <property type="match status" value="1"/>
</dbReference>
<dbReference type="RefSeq" id="WP_346759504.1">
    <property type="nucleotide sequence ID" value="NZ_JAUJEB010000004.1"/>
</dbReference>
<reference evidence="2" key="1">
    <citation type="submission" date="2023-06" db="EMBL/GenBank/DDBJ databases">
        <title>Genomic of Agaribacillus aureum.</title>
        <authorList>
            <person name="Wang G."/>
        </authorList>
    </citation>
    <scope>NUCLEOTIDE SEQUENCE</scope>
    <source>
        <strain evidence="2">BMA12</strain>
    </source>
</reference>
<dbReference type="PANTHER" id="PTHR43591">
    <property type="entry name" value="METHYLTRANSFERASE"/>
    <property type="match status" value="1"/>
</dbReference>
<accession>A0ABT8L8T3</accession>
<evidence type="ECO:0000313" key="2">
    <source>
        <dbReference type="EMBL" id="MDN5214169.1"/>
    </source>
</evidence>
<dbReference type="InterPro" id="IPR013216">
    <property type="entry name" value="Methyltransf_11"/>
</dbReference>
<proteinExistence type="predicted"/>
<sequence length="325" mass="36080">MSNISYLQTTKNIYKDAAENPNVGLCCTTTPVWQLPDLEVPKIMLDMNYGCGSTVNPRDLVNNPTVLYVGVGGGMELLQFSYFNRTKGGTIGIDVVEEMLDASKVNFKEAEKLNPWFKSDFVDLRKGDALHLPIEEGTIDVAAQNCLFNIFKIDDLKQALREMYRVLKPHGRLVLSDPICETPMSDSLRNDERLRAMCLTGAIPLNDYIQLITDCGFGTVEIRAKRPYRVLSPDQYDTDQLIFIESVEVCAIKDPMPEDGPCIFTGKTAIYFGDQEYFDDGKGHVLLPNMPLAVCDKTAGALAGLGRKDIFTSDATYFYDGGGCC</sequence>
<organism evidence="2 3">
    <name type="scientific">Agaribacillus aureus</name>
    <dbReference type="NCBI Taxonomy" id="3051825"/>
    <lineage>
        <taxon>Bacteria</taxon>
        <taxon>Pseudomonadati</taxon>
        <taxon>Bacteroidota</taxon>
        <taxon>Cytophagia</taxon>
        <taxon>Cytophagales</taxon>
        <taxon>Splendidivirgaceae</taxon>
        <taxon>Agaribacillus</taxon>
    </lineage>
</organism>
<evidence type="ECO:0000313" key="3">
    <source>
        <dbReference type="Proteomes" id="UP001172083"/>
    </source>
</evidence>
<evidence type="ECO:0000259" key="1">
    <source>
        <dbReference type="Pfam" id="PF08241"/>
    </source>
</evidence>
<comment type="caution">
    <text evidence="2">The sequence shown here is derived from an EMBL/GenBank/DDBJ whole genome shotgun (WGS) entry which is preliminary data.</text>
</comment>
<dbReference type="EMBL" id="JAUJEB010000004">
    <property type="protein sequence ID" value="MDN5214169.1"/>
    <property type="molecule type" value="Genomic_DNA"/>
</dbReference>
<dbReference type="Pfam" id="PF08241">
    <property type="entry name" value="Methyltransf_11"/>
    <property type="match status" value="1"/>
</dbReference>
<dbReference type="SUPFAM" id="SSF53335">
    <property type="entry name" value="S-adenosyl-L-methionine-dependent methyltransferases"/>
    <property type="match status" value="1"/>
</dbReference>
<dbReference type="GO" id="GO:0008168">
    <property type="term" value="F:methyltransferase activity"/>
    <property type="evidence" value="ECO:0007669"/>
    <property type="project" value="UniProtKB-KW"/>
</dbReference>
<dbReference type="CDD" id="cd02440">
    <property type="entry name" value="AdoMet_MTases"/>
    <property type="match status" value="1"/>
</dbReference>
<name>A0ABT8L8T3_9BACT</name>
<dbReference type="GO" id="GO:0032259">
    <property type="term" value="P:methylation"/>
    <property type="evidence" value="ECO:0007669"/>
    <property type="project" value="UniProtKB-KW"/>
</dbReference>
<dbReference type="Proteomes" id="UP001172083">
    <property type="component" value="Unassembled WGS sequence"/>
</dbReference>
<dbReference type="Gene3D" id="3.40.50.150">
    <property type="entry name" value="Vaccinia Virus protein VP39"/>
    <property type="match status" value="1"/>
</dbReference>
<keyword evidence="3" id="KW-1185">Reference proteome</keyword>
<feature type="domain" description="Methyltransferase type 11" evidence="1">
    <location>
        <begin position="67"/>
        <end position="175"/>
    </location>
</feature>
<keyword evidence="2" id="KW-0808">Transferase</keyword>
<protein>
    <submittedName>
        <fullName evidence="2">Arsenosugar biosynthesis arsenite methyltransferase ArsM</fullName>
    </submittedName>
</protein>
<keyword evidence="2" id="KW-0489">Methyltransferase</keyword>
<dbReference type="InterPro" id="IPR029063">
    <property type="entry name" value="SAM-dependent_MTases_sf"/>
</dbReference>
<gene>
    <name evidence="2" type="primary">arsM</name>
    <name evidence="2" type="ORF">QQ020_18980</name>
</gene>